<name>A0A128EYS9_9GAMM</name>
<dbReference type="InterPro" id="IPR015946">
    <property type="entry name" value="KH_dom-like_a/b"/>
</dbReference>
<dbReference type="OrthoDB" id="9807532at2"/>
<dbReference type="PANTHER" id="PTHR42830:SF1">
    <property type="entry name" value="OSMOTICALLY INDUCIBLE FAMILY PROTEIN"/>
    <property type="match status" value="1"/>
</dbReference>
<dbReference type="InterPro" id="IPR003718">
    <property type="entry name" value="OsmC/Ohr_fam"/>
</dbReference>
<evidence type="ECO:0000313" key="2">
    <source>
        <dbReference type="Proteomes" id="UP000073601"/>
    </source>
</evidence>
<dbReference type="InterPro" id="IPR036102">
    <property type="entry name" value="OsmC/Ohrsf"/>
</dbReference>
<organism evidence="1 2">
    <name type="scientific">Grimontia marina</name>
    <dbReference type="NCBI Taxonomy" id="646534"/>
    <lineage>
        <taxon>Bacteria</taxon>
        <taxon>Pseudomonadati</taxon>
        <taxon>Pseudomonadota</taxon>
        <taxon>Gammaproteobacteria</taxon>
        <taxon>Vibrionales</taxon>
        <taxon>Vibrionaceae</taxon>
        <taxon>Grimontia</taxon>
    </lineage>
</organism>
<dbReference type="EMBL" id="FIZY01000006">
    <property type="protein sequence ID" value="CZF79280.1"/>
    <property type="molecule type" value="Genomic_DNA"/>
</dbReference>
<dbReference type="Pfam" id="PF02566">
    <property type="entry name" value="OsmC"/>
    <property type="match status" value="1"/>
</dbReference>
<proteinExistence type="predicted"/>
<dbReference type="PANTHER" id="PTHR42830">
    <property type="entry name" value="OSMOTICALLY INDUCIBLE FAMILY PROTEIN"/>
    <property type="match status" value="1"/>
</dbReference>
<dbReference type="SUPFAM" id="SSF82784">
    <property type="entry name" value="OsmC-like"/>
    <property type="match status" value="1"/>
</dbReference>
<keyword evidence="2" id="KW-1185">Reference proteome</keyword>
<dbReference type="GO" id="GO:0006979">
    <property type="term" value="P:response to oxidative stress"/>
    <property type="evidence" value="ECO:0007669"/>
    <property type="project" value="InterPro"/>
</dbReference>
<dbReference type="InterPro" id="IPR019904">
    <property type="entry name" value="Peroxiredoxin_OsmC"/>
</dbReference>
<dbReference type="EC" id="1.11.1.15" evidence="1"/>
<dbReference type="Gene3D" id="3.30.300.20">
    <property type="match status" value="1"/>
</dbReference>
<keyword evidence="1" id="KW-0575">Peroxidase</keyword>
<reference evidence="2" key="1">
    <citation type="submission" date="2016-02" db="EMBL/GenBank/DDBJ databases">
        <authorList>
            <person name="Rodrigo-Torres Lidia"/>
            <person name="Arahal R.David."/>
        </authorList>
    </citation>
    <scope>NUCLEOTIDE SEQUENCE [LARGE SCALE GENOMIC DNA]</scope>
    <source>
        <strain evidence="2">CECT 8713</strain>
    </source>
</reference>
<gene>
    <name evidence="1" type="primary">osmC</name>
    <name evidence="1" type="ORF">GMA8713_00903</name>
</gene>
<protein>
    <submittedName>
        <fullName evidence="1">Peroxiredoxin OsmC</fullName>
        <ecNumber evidence="1">1.11.1.15</ecNumber>
    </submittedName>
</protein>
<sequence length="137" mass="14483">MPTQKANAVWEGTLKSGKGVMKYGDVTGPFTFASRFENGEGTNPEELLGAAHAGCYSMFLSALLSEKGLVPTISTQAKVHLGDDDGPKITLIELESQVSADGLEDNLLQELGAIAKQKCPVSRLFTGAEVTLQLTLA</sequence>
<dbReference type="RefSeq" id="WP_062706189.1">
    <property type="nucleotide sequence ID" value="NZ_CAWRCI010000006.1"/>
</dbReference>
<dbReference type="Proteomes" id="UP000073601">
    <property type="component" value="Unassembled WGS sequence"/>
</dbReference>
<keyword evidence="1" id="KW-0560">Oxidoreductase</keyword>
<dbReference type="GO" id="GO:0004601">
    <property type="term" value="F:peroxidase activity"/>
    <property type="evidence" value="ECO:0007669"/>
    <property type="project" value="UniProtKB-KW"/>
</dbReference>
<dbReference type="AlphaFoldDB" id="A0A128EYS9"/>
<evidence type="ECO:0000313" key="1">
    <source>
        <dbReference type="EMBL" id="CZF79280.1"/>
    </source>
</evidence>
<accession>A0A128EYS9</accession>
<dbReference type="NCBIfam" id="TIGR03562">
    <property type="entry name" value="osmo_induc_OsmC"/>
    <property type="match status" value="1"/>
</dbReference>
<dbReference type="InterPro" id="IPR052707">
    <property type="entry name" value="OsmC_Ohr_Peroxiredoxin"/>
</dbReference>